<dbReference type="Pfam" id="PF12796">
    <property type="entry name" value="Ank_2"/>
    <property type="match status" value="2"/>
</dbReference>
<comment type="caution">
    <text evidence="4">The sequence shown here is derived from an EMBL/GenBank/DDBJ whole genome shotgun (WGS) entry which is preliminary data.</text>
</comment>
<sequence length="1140" mass="128882">MTTSHELPTLPDNSYFGFTLLDVDDELGFDSEVPSLGEIVSADIGLIVVRFGKELSTVEVKQAHVLEKELGQLSAKFSEEKAYLSTFNEVLSLVNNDEIDRSIKVVALKQVLHSSEVSSSKMPDLIPALITLKMESIGATSLLNNVKFKLLDEAIIIFSSKNPDIELTKDTKFKLRQYASNSLGLRIFNTKGYHSSRGCLHQTKIQEFQKIVDALSSPYHVTQKLAEVCSVNCNEYVELNLLINKLLSAMQIPKDKVSLESQTKVQRLVLTQHFQMQFALHFLKLTKTDLAHESEQPEVVISIRTDPSNPSTPLHSHKGCIFSFGAFTENQIPLHAYHLEKVDIRDNLKFAICSQLIDSCRSLEDMVCVWEKYIQLQGLPNEQMGVAEYRYCEKLKQLIHEGLITTKANYTWSTNLPLLDKMTIEEIGHYLKQDCALSKLEYADSLDNFCDCAKESLFDMNVESVFKQERMNEFKQQFEILYKEGCIQLSDVLSSQKLLANSPMKNFIQELYLLQVKRELTQSSNVYKLLYFIEVFNQQNCFDMDSDFIREIKKVLIEDLSSHISQKQVSLGQFKQIQTKLKKLDKTQQQAFDRCEEKLLKNLVDDCSNVTDFERVINAINLNSLSKSATERVIQSLRGKIESLLGNCSSFKSELTTWISSATAEQVIRCESALDLVYLRCSCIQRLAALDALSEKSKAFESLEVLAELSTDLLKTHCDNRRLTNSLIKVLKTKKPSVELCSKLIEAGADLAIKDWEGNCLLMLAINSKSLEIIDLVLAQKTTYCSENKKGETPCHWAIGLEDESMRMKVFLASKELVNQITHTGYAPIHLAVLRGNIALVEQLLSLGVETETQTNIVKAGSGSQHSDGLLHLAVRHDKQEMLEWLLQTDFGKEQLHIANEQGATPVLLAAMQGTISAVSILIKAGAKVGRNDRELEGRNALHLSAMNERLDVFNFFWDQPQFYKKDKDKKNKDLVKIAISCERPETLKVMLASSHFDPLEYDKNGQNYLHYAAGSRSPKCVAVLGKKVQELGGLQRRITNLTSGDSNKTALEIALTYRRSENVEILKELLMDSRRVQRLVKTQTPSHSVKTENSPKIQDYYAIQNSLLGYFPITGNPCADHLLNDQIWQSTQARIHHGR</sequence>
<dbReference type="SUPFAM" id="SSF48403">
    <property type="entry name" value="Ankyrin repeat"/>
    <property type="match status" value="2"/>
</dbReference>
<dbReference type="InterPro" id="IPR036770">
    <property type="entry name" value="Ankyrin_rpt-contain_sf"/>
</dbReference>
<evidence type="ECO:0000313" key="4">
    <source>
        <dbReference type="EMBL" id="RJY18195.1"/>
    </source>
</evidence>
<keyword evidence="2 3" id="KW-0040">ANK repeat</keyword>
<dbReference type="OrthoDB" id="6329794at2"/>
<feature type="repeat" description="ANK" evidence="3">
    <location>
        <begin position="902"/>
        <end position="934"/>
    </location>
</feature>
<dbReference type="RefSeq" id="WP_121852823.1">
    <property type="nucleotide sequence ID" value="NZ_CP037952.1"/>
</dbReference>
<keyword evidence="5" id="KW-1185">Reference proteome</keyword>
<dbReference type="PANTHER" id="PTHR24198">
    <property type="entry name" value="ANKYRIN REPEAT AND PROTEIN KINASE DOMAIN-CONTAINING PROTEIN"/>
    <property type="match status" value="1"/>
</dbReference>
<feature type="repeat" description="ANK" evidence="3">
    <location>
        <begin position="824"/>
        <end position="856"/>
    </location>
</feature>
<dbReference type="EMBL" id="QYYH01000029">
    <property type="protein sequence ID" value="RJY18195.1"/>
    <property type="molecule type" value="Genomic_DNA"/>
</dbReference>
<dbReference type="AlphaFoldDB" id="A0A3A6TYL9"/>
<evidence type="ECO:0000256" key="1">
    <source>
        <dbReference type="ARBA" id="ARBA00022737"/>
    </source>
</evidence>
<dbReference type="Gene3D" id="1.25.40.20">
    <property type="entry name" value="Ankyrin repeat-containing domain"/>
    <property type="match status" value="1"/>
</dbReference>
<evidence type="ECO:0000313" key="5">
    <source>
        <dbReference type="Proteomes" id="UP000273022"/>
    </source>
</evidence>
<evidence type="ECO:0000256" key="3">
    <source>
        <dbReference type="PROSITE-ProRule" id="PRU00023"/>
    </source>
</evidence>
<protein>
    <submittedName>
        <fullName evidence="4">Uncharacterized protein</fullName>
    </submittedName>
</protein>
<gene>
    <name evidence="4" type="ORF">D5R81_06380</name>
</gene>
<dbReference type="PROSITE" id="PS50088">
    <property type="entry name" value="ANK_REPEAT"/>
    <property type="match status" value="2"/>
</dbReference>
<evidence type="ECO:0000256" key="2">
    <source>
        <dbReference type="ARBA" id="ARBA00023043"/>
    </source>
</evidence>
<dbReference type="PANTHER" id="PTHR24198:SF165">
    <property type="entry name" value="ANKYRIN REPEAT-CONTAINING PROTEIN-RELATED"/>
    <property type="match status" value="1"/>
</dbReference>
<dbReference type="SMART" id="SM00248">
    <property type="entry name" value="ANK"/>
    <property type="match status" value="7"/>
</dbReference>
<proteinExistence type="predicted"/>
<dbReference type="PROSITE" id="PS50297">
    <property type="entry name" value="ANK_REP_REGION"/>
    <property type="match status" value="2"/>
</dbReference>
<accession>A0A3A6TYL9</accession>
<dbReference type="InterPro" id="IPR002110">
    <property type="entry name" value="Ankyrin_rpt"/>
</dbReference>
<organism evidence="4 5">
    <name type="scientific">Parashewanella spongiae</name>
    <dbReference type="NCBI Taxonomy" id="342950"/>
    <lineage>
        <taxon>Bacteria</taxon>
        <taxon>Pseudomonadati</taxon>
        <taxon>Pseudomonadota</taxon>
        <taxon>Gammaproteobacteria</taxon>
        <taxon>Alteromonadales</taxon>
        <taxon>Shewanellaceae</taxon>
        <taxon>Parashewanella</taxon>
    </lineage>
</organism>
<name>A0A3A6TYL9_9GAMM</name>
<reference evidence="4 5" key="1">
    <citation type="submission" date="2018-09" db="EMBL/GenBank/DDBJ databases">
        <title>Phylogeny of the Shewanellaceae, and recommendation for two new genera, Pseudoshewanella and Parashewanella.</title>
        <authorList>
            <person name="Wang G."/>
        </authorList>
    </citation>
    <scope>NUCLEOTIDE SEQUENCE [LARGE SCALE GENOMIC DNA]</scope>
    <source>
        <strain evidence="4 5">KCTC 22492</strain>
    </source>
</reference>
<keyword evidence="1" id="KW-0677">Repeat</keyword>
<dbReference type="Proteomes" id="UP000273022">
    <property type="component" value="Unassembled WGS sequence"/>
</dbReference>